<dbReference type="PANTHER" id="PTHR10426">
    <property type="entry name" value="STRICTOSIDINE SYNTHASE-RELATED"/>
    <property type="match status" value="1"/>
</dbReference>
<protein>
    <recommendedName>
        <fullName evidence="5">Strictosidine synthase conserved region domain-containing protein</fullName>
    </recommendedName>
</protein>
<name>A0A2V0P3Z3_9CHLO</name>
<dbReference type="InterPro" id="IPR011042">
    <property type="entry name" value="6-blade_b-propeller_TolB-like"/>
</dbReference>
<dbReference type="GO" id="GO:0012505">
    <property type="term" value="C:endomembrane system"/>
    <property type="evidence" value="ECO:0007669"/>
    <property type="project" value="TreeGrafter"/>
</dbReference>
<comment type="caution">
    <text evidence="6">The sequence shown here is derived from an EMBL/GenBank/DDBJ whole genome shotgun (WGS) entry which is preliminary data.</text>
</comment>
<dbReference type="Pfam" id="PF03088">
    <property type="entry name" value="Str_synth"/>
    <property type="match status" value="1"/>
</dbReference>
<proteinExistence type="inferred from homology"/>
<dbReference type="PANTHER" id="PTHR10426:SF88">
    <property type="entry name" value="ADIPOCYTE PLASMA MEMBRANE-ASSOCIATED PROTEIN HEMOMUCIN-RELATED"/>
    <property type="match status" value="1"/>
</dbReference>
<keyword evidence="3" id="KW-0325">Glycoprotein</keyword>
<keyword evidence="4" id="KW-0732">Signal</keyword>
<feature type="chain" id="PRO_5015863385" description="Strictosidine synthase conserved region domain-containing protein" evidence="4">
    <location>
        <begin position="26"/>
        <end position="454"/>
    </location>
</feature>
<evidence type="ECO:0000259" key="5">
    <source>
        <dbReference type="Pfam" id="PF03088"/>
    </source>
</evidence>
<dbReference type="OrthoDB" id="5307922at2759"/>
<dbReference type="SUPFAM" id="SSF63829">
    <property type="entry name" value="Calcium-dependent phosphotriesterase"/>
    <property type="match status" value="1"/>
</dbReference>
<reference evidence="6 7" key="1">
    <citation type="journal article" date="2018" name="Sci. Rep.">
        <title>Raphidocelis subcapitata (=Pseudokirchneriella subcapitata) provides an insight into genome evolution and environmental adaptations in the Sphaeropleales.</title>
        <authorList>
            <person name="Suzuki S."/>
            <person name="Yamaguchi H."/>
            <person name="Nakajima N."/>
            <person name="Kawachi M."/>
        </authorList>
    </citation>
    <scope>NUCLEOTIDE SEQUENCE [LARGE SCALE GENOMIC DNA]</scope>
    <source>
        <strain evidence="6 7">NIES-35</strain>
    </source>
</reference>
<dbReference type="FunCoup" id="A0A2V0P3Z3">
    <property type="interactions" value="1118"/>
</dbReference>
<evidence type="ECO:0000256" key="1">
    <source>
        <dbReference type="ARBA" id="ARBA00009191"/>
    </source>
</evidence>
<dbReference type="EMBL" id="BDRX01000033">
    <property type="protein sequence ID" value="GBF92573.1"/>
    <property type="molecule type" value="Genomic_DNA"/>
</dbReference>
<dbReference type="InParanoid" id="A0A2V0P3Z3"/>
<gene>
    <name evidence="6" type="ORF">Rsub_05187</name>
</gene>
<comment type="similarity">
    <text evidence="1">Belongs to the strictosidine synthase family.</text>
</comment>
<evidence type="ECO:0000313" key="7">
    <source>
        <dbReference type="Proteomes" id="UP000247498"/>
    </source>
</evidence>
<keyword evidence="2" id="KW-0597">Phosphoprotein</keyword>
<dbReference type="InterPro" id="IPR018119">
    <property type="entry name" value="Strictosidine_synth_cons-reg"/>
</dbReference>
<dbReference type="Proteomes" id="UP000247498">
    <property type="component" value="Unassembled WGS sequence"/>
</dbReference>
<feature type="signal peptide" evidence="4">
    <location>
        <begin position="1"/>
        <end position="25"/>
    </location>
</feature>
<accession>A0A2V0P3Z3</accession>
<evidence type="ECO:0000256" key="4">
    <source>
        <dbReference type="SAM" id="SignalP"/>
    </source>
</evidence>
<evidence type="ECO:0000256" key="3">
    <source>
        <dbReference type="ARBA" id="ARBA00023180"/>
    </source>
</evidence>
<dbReference type="AlphaFoldDB" id="A0A2V0P3Z3"/>
<sequence>MGAFFTASALGTLAVLGLLAGVEYGAVPVPLRSPPARPGERMGEPPAGSLPFAFDGRFDSRNAALRGAARWFEADGVAGVETVAVAPNGTLALIGERGEVWIADAAGADGFAPPRRIARLPPGRPLGAVFDADGAVVAALAPVGLFRISAGGGAERIAAASKVGARSEIAPGADLGFTNDMDIGSDGVIYYSHSTHVGPFEMPDGRWNALESVYTSLGAARPSGLLLRHDPATGATTALTGGLWFANGVALSKGEDFVVVADSIQAKLLRHWLRGPRRGETDTFAANLPGPPDGVSRASDGGFWVAIYGRYPPVMNLAAHRLVRAAVALTPPRLRPPTPPRGLVLKLSEAGGVEFALEDPDGSVVRGVTSAVEAPDGRLWLGSLHEKGVQALDLPQPLRALRTAGGPDAEAAGRLVRRLEARRAAAVGSARAAAQAARRGAGADAEEAGGHTEL</sequence>
<dbReference type="GO" id="GO:0016787">
    <property type="term" value="F:hydrolase activity"/>
    <property type="evidence" value="ECO:0007669"/>
    <property type="project" value="TreeGrafter"/>
</dbReference>
<feature type="domain" description="Strictosidine synthase conserved region" evidence="5">
    <location>
        <begin position="179"/>
        <end position="275"/>
    </location>
</feature>
<dbReference type="Gene3D" id="2.120.10.30">
    <property type="entry name" value="TolB, C-terminal domain"/>
    <property type="match status" value="1"/>
</dbReference>
<organism evidence="6 7">
    <name type="scientific">Raphidocelis subcapitata</name>
    <dbReference type="NCBI Taxonomy" id="307507"/>
    <lineage>
        <taxon>Eukaryota</taxon>
        <taxon>Viridiplantae</taxon>
        <taxon>Chlorophyta</taxon>
        <taxon>core chlorophytes</taxon>
        <taxon>Chlorophyceae</taxon>
        <taxon>CS clade</taxon>
        <taxon>Sphaeropleales</taxon>
        <taxon>Selenastraceae</taxon>
        <taxon>Raphidocelis</taxon>
    </lineage>
</organism>
<evidence type="ECO:0000256" key="2">
    <source>
        <dbReference type="ARBA" id="ARBA00022553"/>
    </source>
</evidence>
<dbReference type="STRING" id="307507.A0A2V0P3Z3"/>
<evidence type="ECO:0000313" key="6">
    <source>
        <dbReference type="EMBL" id="GBF92573.1"/>
    </source>
</evidence>
<keyword evidence="7" id="KW-1185">Reference proteome</keyword>